<proteinExistence type="predicted"/>
<protein>
    <recommendedName>
        <fullName evidence="1">Methyltransferase type 11 domain-containing protein</fullName>
    </recommendedName>
</protein>
<dbReference type="InterPro" id="IPR013216">
    <property type="entry name" value="Methyltransf_11"/>
</dbReference>
<dbReference type="EMBL" id="FR695877">
    <property type="protein sequence ID" value="CBX30588.1"/>
    <property type="molecule type" value="Genomic_DNA"/>
</dbReference>
<evidence type="ECO:0000313" key="2">
    <source>
        <dbReference type="EMBL" id="CBX30588.1"/>
    </source>
</evidence>
<organism evidence="2">
    <name type="scientific">uncultured Desulfobacterium sp</name>
    <dbReference type="NCBI Taxonomy" id="201089"/>
    <lineage>
        <taxon>Bacteria</taxon>
        <taxon>Pseudomonadati</taxon>
        <taxon>Thermodesulfobacteriota</taxon>
        <taxon>Desulfobacteria</taxon>
        <taxon>Desulfobacterales</taxon>
        <taxon>Desulfobacteriaceae</taxon>
        <taxon>Desulfobacterium</taxon>
        <taxon>environmental samples</taxon>
    </lineage>
</organism>
<dbReference type="Gene3D" id="3.40.50.150">
    <property type="entry name" value="Vaccinia Virus protein VP39"/>
    <property type="match status" value="1"/>
</dbReference>
<dbReference type="PANTHER" id="PTHR42912">
    <property type="entry name" value="METHYLTRANSFERASE"/>
    <property type="match status" value="1"/>
</dbReference>
<reference evidence="2" key="1">
    <citation type="journal article" date="2011" name="Environ. Microbiol.">
        <title>Genomic insights into the metabolic potential of the polycyclic aromatic hydrocarbon degrading sulfate-reducing Deltaproteobacterium N47.</title>
        <authorList>
            <person name="Bergmann F."/>
            <person name="Selesi D."/>
            <person name="Weinmaier T."/>
            <person name="Tischler P."/>
            <person name="Rattei T."/>
            <person name="Meckenstock R.U."/>
        </authorList>
    </citation>
    <scope>NUCLEOTIDE SEQUENCE</scope>
</reference>
<dbReference type="SUPFAM" id="SSF53335">
    <property type="entry name" value="S-adenosyl-L-methionine-dependent methyltransferases"/>
    <property type="match status" value="1"/>
</dbReference>
<dbReference type="AlphaFoldDB" id="E1YKF5"/>
<sequence>MHNLDCKMDEKKFDPKKLEKLNNPKRLKDIPPDYVWDKLSMEKANILVEIGAGTAFFSIAFLQHASPSKIYACDVSEVMINWIKENVVQKFPNITPVKTEEHSIPLDDEIADLVFMINLHHELDNPTLIIKEAYRILKPSGNIFIVDWEKKNMAEGPPTQIRCLPKQVKEQLVNSGFIHVKIFSELPKHFLLTGEKDHRYT</sequence>
<accession>E1YKF5</accession>
<dbReference type="GO" id="GO:0008757">
    <property type="term" value="F:S-adenosylmethionine-dependent methyltransferase activity"/>
    <property type="evidence" value="ECO:0007669"/>
    <property type="project" value="InterPro"/>
</dbReference>
<dbReference type="CDD" id="cd02440">
    <property type="entry name" value="AdoMet_MTases"/>
    <property type="match status" value="1"/>
</dbReference>
<dbReference type="Pfam" id="PF08241">
    <property type="entry name" value="Methyltransf_11"/>
    <property type="match status" value="1"/>
</dbReference>
<dbReference type="InterPro" id="IPR050508">
    <property type="entry name" value="Methyltransf_Superfamily"/>
</dbReference>
<evidence type="ECO:0000259" key="1">
    <source>
        <dbReference type="Pfam" id="PF08241"/>
    </source>
</evidence>
<gene>
    <name evidence="2" type="ORF">N47_E41000</name>
</gene>
<feature type="domain" description="Methyltransferase type 11" evidence="1">
    <location>
        <begin position="48"/>
        <end position="145"/>
    </location>
</feature>
<name>E1YKF5_9BACT</name>
<dbReference type="InterPro" id="IPR029063">
    <property type="entry name" value="SAM-dependent_MTases_sf"/>
</dbReference>